<dbReference type="Proteomes" id="UP000478995">
    <property type="component" value="Unassembled WGS sequence"/>
</dbReference>
<dbReference type="Pfam" id="PF03235">
    <property type="entry name" value="GmrSD_N"/>
    <property type="match status" value="1"/>
</dbReference>
<dbReference type="PANTHER" id="PTHR39639:SF1">
    <property type="entry name" value="DUF262 DOMAIN-CONTAINING PROTEIN"/>
    <property type="match status" value="1"/>
</dbReference>
<evidence type="ECO:0000313" key="3">
    <source>
        <dbReference type="Proteomes" id="UP000478995"/>
    </source>
</evidence>
<dbReference type="RefSeq" id="WP_061315936.1">
    <property type="nucleotide sequence ID" value="NZ_CP022395.1"/>
</dbReference>
<name>A0A6B4FXH0_CLOBO</name>
<proteinExistence type="predicted"/>
<reference evidence="2 3" key="1">
    <citation type="submission" date="2019-04" db="EMBL/GenBank/DDBJ databases">
        <title>Genome sequencing of Clostridium botulinum Groups I-IV and Clostridium butyricum.</title>
        <authorList>
            <person name="Brunt J."/>
            <person name="Van Vliet A.H.M."/>
            <person name="Stringer S.C."/>
            <person name="Carter A.T."/>
            <person name="Peck M.W."/>
        </authorList>
    </citation>
    <scope>NUCLEOTIDE SEQUENCE [LARGE SCALE GENOMIC DNA]</scope>
    <source>
        <strain evidence="2 3">IFR 18/037</strain>
    </source>
</reference>
<sequence length="383" mass="45711">MKNGENLGYERAVYGEANVQQYKTDVGFKTLVEGVADNLYVIPNFQRVYKWTEEQVEDLAVSLIKGMPIPPIYAYRNKNNQLEILDGQQRVLSMFFYYIGKYTRKKKDNYINLRNFNEIDRPFLEQLEEAYELENKTFNMTYYYFENGEEKEDTMDITYSKLDTKIRRKLDYTPITVIEINIDDDRVRERYLHKIFANLNSGGTILTAQEIRNGIYSCKFYDMLYRFNDRNEKWKILIGNNDNISRNIEYLLRLCAFKYFIKLDKDEFKIEYFINNNKLLNDFSQSALNFSDDVIEEYNQSLKIFFNYFDGRMPKKLIQITLLECLFTVFDKKNIELDITKEILISILDSDEYKKTIKQGNASKTAIETKLKVVYDELQKHIK</sequence>
<dbReference type="InterPro" id="IPR004919">
    <property type="entry name" value="GmrSD_N"/>
</dbReference>
<dbReference type="PANTHER" id="PTHR39639">
    <property type="entry name" value="CHROMOSOME 16, WHOLE GENOME SHOTGUN SEQUENCE"/>
    <property type="match status" value="1"/>
</dbReference>
<feature type="domain" description="GmrSD restriction endonucleases N-terminal" evidence="1">
    <location>
        <begin position="29"/>
        <end position="216"/>
    </location>
</feature>
<evidence type="ECO:0000259" key="1">
    <source>
        <dbReference type="Pfam" id="PF03235"/>
    </source>
</evidence>
<dbReference type="EMBL" id="SWOY01000004">
    <property type="protein sequence ID" value="NFG17691.1"/>
    <property type="molecule type" value="Genomic_DNA"/>
</dbReference>
<comment type="caution">
    <text evidence="2">The sequence shown here is derived from an EMBL/GenBank/DDBJ whole genome shotgun (WGS) entry which is preliminary data.</text>
</comment>
<protein>
    <submittedName>
        <fullName evidence="2">DUF262 domain-containing protein</fullName>
    </submittedName>
</protein>
<gene>
    <name evidence="2" type="ORF">FC794_13015</name>
</gene>
<organism evidence="2 3">
    <name type="scientific">Clostridium botulinum</name>
    <dbReference type="NCBI Taxonomy" id="1491"/>
    <lineage>
        <taxon>Bacteria</taxon>
        <taxon>Bacillati</taxon>
        <taxon>Bacillota</taxon>
        <taxon>Clostridia</taxon>
        <taxon>Eubacteriales</taxon>
        <taxon>Clostridiaceae</taxon>
        <taxon>Clostridium</taxon>
    </lineage>
</organism>
<evidence type="ECO:0000313" key="2">
    <source>
        <dbReference type="EMBL" id="NFG17691.1"/>
    </source>
</evidence>
<accession>A0A6B4FXH0</accession>
<dbReference type="AlphaFoldDB" id="A0A6B4FXH0"/>